<reference evidence="1 2" key="1">
    <citation type="submission" date="2019-02" db="EMBL/GenBank/DDBJ databases">
        <title>Hansschlegelia quercus sp. nov., a novel methylotrophic bacterium from buds of oak (Quercus robur L.).</title>
        <authorList>
            <person name="Agafonova N.V."/>
            <person name="Kaparullina E.N."/>
            <person name="Grouzdev D.S."/>
            <person name="Doronina N.V."/>
        </authorList>
    </citation>
    <scope>NUCLEOTIDE SEQUENCE [LARGE SCALE GENOMIC DNA]</scope>
    <source>
        <strain evidence="1 2">Dub</strain>
    </source>
</reference>
<evidence type="ECO:0000313" key="2">
    <source>
        <dbReference type="Proteomes" id="UP000291613"/>
    </source>
</evidence>
<protein>
    <submittedName>
        <fullName evidence="1">Uncharacterized protein</fullName>
    </submittedName>
</protein>
<comment type="caution">
    <text evidence="1">The sequence shown here is derived from an EMBL/GenBank/DDBJ whole genome shotgun (WGS) entry which is preliminary data.</text>
</comment>
<dbReference type="EMBL" id="SIUB01000003">
    <property type="protein sequence ID" value="TBN53700.1"/>
    <property type="molecule type" value="Genomic_DNA"/>
</dbReference>
<dbReference type="AlphaFoldDB" id="A0A4Q9GP94"/>
<dbReference type="RefSeq" id="WP_131002758.1">
    <property type="nucleotide sequence ID" value="NZ_JBHSZR010000003.1"/>
</dbReference>
<sequence length="81" mass="8776">MSEVIDDATSAAGYKFDLFDAETKEIVKVFATRDALQKAVAIGDTERSFDLVLIEAANAKFGRGELEEDGLILIKPGDLPD</sequence>
<keyword evidence="2" id="KW-1185">Reference proteome</keyword>
<gene>
    <name evidence="1" type="ORF">EYR15_07805</name>
</gene>
<evidence type="ECO:0000313" key="1">
    <source>
        <dbReference type="EMBL" id="TBN53700.1"/>
    </source>
</evidence>
<name>A0A4Q9GP94_9HYPH</name>
<organism evidence="1 2">
    <name type="scientific">Hansschlegelia quercus</name>
    <dbReference type="NCBI Taxonomy" id="2528245"/>
    <lineage>
        <taxon>Bacteria</taxon>
        <taxon>Pseudomonadati</taxon>
        <taxon>Pseudomonadota</taxon>
        <taxon>Alphaproteobacteria</taxon>
        <taxon>Hyphomicrobiales</taxon>
        <taxon>Methylopilaceae</taxon>
        <taxon>Hansschlegelia</taxon>
    </lineage>
</organism>
<dbReference type="Proteomes" id="UP000291613">
    <property type="component" value="Unassembled WGS sequence"/>
</dbReference>
<proteinExistence type="predicted"/>
<accession>A0A4Q9GP94</accession>